<dbReference type="Pfam" id="PF12317">
    <property type="entry name" value="IFT46_B_C"/>
    <property type="match status" value="1"/>
</dbReference>
<sequence length="457" mass="49286">MSTVGGDLPNNSTEPRITAVSNNYYDEIIELSGSELDEFPTPTDVRTDEEEEAEDVAGRADEGMEADSRNPRGRGGDSPPSANLSASEGDYDESQSESGSEREEEEERAPVRKSHTGRPSAAPAGRSALGISSSPMPPPDSATILGDRFDDEADDYEDREDDDDGRDFDPAAGLAYGDPQTQVIQKGCSPGAKCETDIPRSTYSGAIDGDEELTELFSYIGRYKPQETELETELKAFIPDYVPAIGDIDAFIKIRYSQIPRPDKIPDQLGLTNLDEPSLPQSDPTVLDLRLRALSKSTHGAAAPLAVRALPETTTAAQLPKLVDAWIKNIRDLHAQKPEQTVRYTKRMPDVEELMQVWPPEFEEELGQVILPTAELDTPLAQYAQLLSLLLDIPLSGPAPPPSSAGTKKPPPAGGKAAPAATAASTHVVEALHVMFTLYSEFNSSAHFKALERAGGG</sequence>
<dbReference type="Proteomes" id="UP001212152">
    <property type="component" value="Unassembled WGS sequence"/>
</dbReference>
<evidence type="ECO:0000313" key="9">
    <source>
        <dbReference type="Proteomes" id="UP001212152"/>
    </source>
</evidence>
<evidence type="ECO:0000256" key="6">
    <source>
        <dbReference type="ARBA" id="ARBA00023273"/>
    </source>
</evidence>
<keyword evidence="9" id="KW-1185">Reference proteome</keyword>
<evidence type="ECO:0000256" key="7">
    <source>
        <dbReference type="SAM" id="MobiDB-lite"/>
    </source>
</evidence>
<feature type="region of interest" description="Disordered" evidence="7">
    <location>
        <begin position="398"/>
        <end position="419"/>
    </location>
</feature>
<dbReference type="GO" id="GO:0005815">
    <property type="term" value="C:microtubule organizing center"/>
    <property type="evidence" value="ECO:0007669"/>
    <property type="project" value="TreeGrafter"/>
</dbReference>
<dbReference type="GO" id="GO:0060271">
    <property type="term" value="P:cilium assembly"/>
    <property type="evidence" value="ECO:0007669"/>
    <property type="project" value="TreeGrafter"/>
</dbReference>
<dbReference type="EMBL" id="JADGJQ010000083">
    <property type="protein sequence ID" value="KAJ3171855.1"/>
    <property type="molecule type" value="Genomic_DNA"/>
</dbReference>
<comment type="similarity">
    <text evidence="2">Belongs to the IFT46 family.</text>
</comment>
<organism evidence="8 9">
    <name type="scientific">Geranomyces variabilis</name>
    <dbReference type="NCBI Taxonomy" id="109894"/>
    <lineage>
        <taxon>Eukaryota</taxon>
        <taxon>Fungi</taxon>
        <taxon>Fungi incertae sedis</taxon>
        <taxon>Chytridiomycota</taxon>
        <taxon>Chytridiomycota incertae sedis</taxon>
        <taxon>Chytridiomycetes</taxon>
        <taxon>Spizellomycetales</taxon>
        <taxon>Powellomycetaceae</taxon>
        <taxon>Geranomyces</taxon>
    </lineage>
</organism>
<keyword evidence="5" id="KW-0206">Cytoskeleton</keyword>
<evidence type="ECO:0000313" key="8">
    <source>
        <dbReference type="EMBL" id="KAJ3171855.1"/>
    </source>
</evidence>
<evidence type="ECO:0000256" key="3">
    <source>
        <dbReference type="ARBA" id="ARBA00022490"/>
    </source>
</evidence>
<dbReference type="GO" id="GO:0031514">
    <property type="term" value="C:motile cilium"/>
    <property type="evidence" value="ECO:0007669"/>
    <property type="project" value="TreeGrafter"/>
</dbReference>
<accession>A0AAD5TCY7</accession>
<evidence type="ECO:0000256" key="1">
    <source>
        <dbReference type="ARBA" id="ARBA00004120"/>
    </source>
</evidence>
<keyword evidence="3" id="KW-0963">Cytoplasm</keyword>
<comment type="subcellular location">
    <subcellularLocation>
        <location evidence="1">Cytoplasm</location>
        <location evidence="1">Cytoskeleton</location>
        <location evidence="1">Cilium basal body</location>
    </subcellularLocation>
</comment>
<evidence type="ECO:0000256" key="2">
    <source>
        <dbReference type="ARBA" id="ARBA00007700"/>
    </source>
</evidence>
<feature type="region of interest" description="Disordered" evidence="7">
    <location>
        <begin position="31"/>
        <end position="174"/>
    </location>
</feature>
<feature type="compositionally biased region" description="Acidic residues" evidence="7">
    <location>
        <begin position="149"/>
        <end position="166"/>
    </location>
</feature>
<reference evidence="8" key="1">
    <citation type="submission" date="2020-05" db="EMBL/GenBank/DDBJ databases">
        <title>Phylogenomic resolution of chytrid fungi.</title>
        <authorList>
            <person name="Stajich J.E."/>
            <person name="Amses K."/>
            <person name="Simmons R."/>
            <person name="Seto K."/>
            <person name="Myers J."/>
            <person name="Bonds A."/>
            <person name="Quandt C.A."/>
            <person name="Barry K."/>
            <person name="Liu P."/>
            <person name="Grigoriev I."/>
            <person name="Longcore J.E."/>
            <person name="James T.Y."/>
        </authorList>
    </citation>
    <scope>NUCLEOTIDE SEQUENCE</scope>
    <source>
        <strain evidence="8">JEL0379</strain>
    </source>
</reference>
<dbReference type="GO" id="GO:0030992">
    <property type="term" value="C:intraciliary transport particle B"/>
    <property type="evidence" value="ECO:0007669"/>
    <property type="project" value="TreeGrafter"/>
</dbReference>
<evidence type="ECO:0000256" key="5">
    <source>
        <dbReference type="ARBA" id="ARBA00023212"/>
    </source>
</evidence>
<dbReference type="PANTHER" id="PTHR13376:SF0">
    <property type="entry name" value="INTRAFLAGELLAR TRANSPORT PROTEIN 46 HOMOLOG"/>
    <property type="match status" value="1"/>
</dbReference>
<keyword evidence="4" id="KW-0969">Cilium</keyword>
<comment type="caution">
    <text evidence="8">The sequence shown here is derived from an EMBL/GenBank/DDBJ whole genome shotgun (WGS) entry which is preliminary data.</text>
</comment>
<name>A0AAD5TCY7_9FUNG</name>
<gene>
    <name evidence="8" type="primary">IFT46_2</name>
    <name evidence="8" type="ORF">HDU87_008244</name>
</gene>
<dbReference type="InterPro" id="IPR022088">
    <property type="entry name" value="Intraflagellar_transp_cmplxB"/>
</dbReference>
<feature type="compositionally biased region" description="Basic and acidic residues" evidence="7">
    <location>
        <begin position="56"/>
        <end position="70"/>
    </location>
</feature>
<dbReference type="AlphaFoldDB" id="A0AAD5TCY7"/>
<dbReference type="GO" id="GO:0042073">
    <property type="term" value="P:intraciliary transport"/>
    <property type="evidence" value="ECO:0007669"/>
    <property type="project" value="InterPro"/>
</dbReference>
<proteinExistence type="inferred from homology"/>
<dbReference type="PANTHER" id="PTHR13376">
    <property type="entry name" value="INTRAFLAGELLAR TRANSPORT PROTEIN 46 HOMOLOG"/>
    <property type="match status" value="1"/>
</dbReference>
<protein>
    <submittedName>
        <fullName evidence="8">Intraflagellar transport protein 46</fullName>
    </submittedName>
</protein>
<keyword evidence="6" id="KW-0966">Cell projection</keyword>
<feature type="compositionally biased region" description="Pro residues" evidence="7">
    <location>
        <begin position="398"/>
        <end position="413"/>
    </location>
</feature>
<evidence type="ECO:0000256" key="4">
    <source>
        <dbReference type="ARBA" id="ARBA00023069"/>
    </source>
</evidence>